<protein>
    <submittedName>
        <fullName evidence="2">Uncharacterized protein</fullName>
    </submittedName>
</protein>
<dbReference type="EMBL" id="CAVNYO010000434">
    <property type="protein sequence ID" value="CAK5279011.1"/>
    <property type="molecule type" value="Genomic_DNA"/>
</dbReference>
<reference evidence="2" key="1">
    <citation type="submission" date="2023-11" db="EMBL/GenBank/DDBJ databases">
        <authorList>
            <person name="De Vega J J."/>
            <person name="De Vega J J."/>
        </authorList>
    </citation>
    <scope>NUCLEOTIDE SEQUENCE</scope>
</reference>
<comment type="caution">
    <text evidence="2">The sequence shown here is derived from an EMBL/GenBank/DDBJ whole genome shotgun (WGS) entry which is preliminary data.</text>
</comment>
<feature type="compositionally biased region" description="Low complexity" evidence="1">
    <location>
        <begin position="348"/>
        <end position="357"/>
    </location>
</feature>
<keyword evidence="3" id="KW-1185">Reference proteome</keyword>
<feature type="compositionally biased region" description="Basic residues" evidence="1">
    <location>
        <begin position="66"/>
        <end position="76"/>
    </location>
</feature>
<feature type="region of interest" description="Disordered" evidence="1">
    <location>
        <begin position="545"/>
        <end position="565"/>
    </location>
</feature>
<feature type="compositionally biased region" description="Low complexity" evidence="1">
    <location>
        <begin position="322"/>
        <end position="336"/>
    </location>
</feature>
<feature type="region of interest" description="Disordered" evidence="1">
    <location>
        <begin position="247"/>
        <end position="415"/>
    </location>
</feature>
<sequence length="565" mass="61513">MHPPPSHLSLYTSHRRRFSCSSMSAPSAQEQSPHPQLASSLPDPLRALPGYSEASAPPPSALRPNPKSRPKSKSKSKSTDQQPTTRSRKRNPAPRRHSRDSLIDSIAAHLLFVHPSSRGCTPSPSPPSTAESALATLRTVLDAHDALHRALAQTQTDLGMSAVQLRAARAELARTEAELGRTEAARRAAEEGAAKARGAVQRMEEERAVRDAREQGRRFGYEMGLTEGRMEMEVRRVVAERAVLAAAGRDQAGTAESRTRPRTSRSSRAPTRIAGDAHESSVVRHRSIRATSPPSVPPSADNSPYGPTLPDLAERSARARVPRSSSTHETSPTTSPYAPTLPLHIYPSSPTDSSLSHSEYRDSPPLSYAVTAGSQELSPLPMHHPESFRDERSALSSASARHARQRAPSNVSTRLSQFDLLRSPAETHSSSSRPWHIANLGERDVSPLISSQNAETSPYSRVPSELALPIPFASPSVRQSPNAPRADSYFHPHPHHHYYSAFNPVSPPRPSVPGIDFPPTPPTSSLRMVGQKRGALSWLRRRLSRRFSSASSAGQRPEIDPEPEA</sequence>
<feature type="compositionally biased region" description="Basic residues" evidence="1">
    <location>
        <begin position="86"/>
        <end position="98"/>
    </location>
</feature>
<dbReference type="Proteomes" id="UP001295794">
    <property type="component" value="Unassembled WGS sequence"/>
</dbReference>
<feature type="compositionally biased region" description="Basic and acidic residues" evidence="1">
    <location>
        <begin position="202"/>
        <end position="211"/>
    </location>
</feature>
<feature type="region of interest" description="Disordered" evidence="1">
    <location>
        <begin position="1"/>
        <end position="98"/>
    </location>
</feature>
<dbReference type="AlphaFoldDB" id="A0AAD2K504"/>
<name>A0AAD2K504_9AGAR</name>
<feature type="compositionally biased region" description="Polar residues" evidence="1">
    <location>
        <begin position="19"/>
        <end position="39"/>
    </location>
</feature>
<evidence type="ECO:0000313" key="2">
    <source>
        <dbReference type="EMBL" id="CAK5279011.1"/>
    </source>
</evidence>
<organism evidence="2 3">
    <name type="scientific">Mycena citricolor</name>
    <dbReference type="NCBI Taxonomy" id="2018698"/>
    <lineage>
        <taxon>Eukaryota</taxon>
        <taxon>Fungi</taxon>
        <taxon>Dikarya</taxon>
        <taxon>Basidiomycota</taxon>
        <taxon>Agaricomycotina</taxon>
        <taxon>Agaricomycetes</taxon>
        <taxon>Agaricomycetidae</taxon>
        <taxon>Agaricales</taxon>
        <taxon>Marasmiineae</taxon>
        <taxon>Mycenaceae</taxon>
        <taxon>Mycena</taxon>
    </lineage>
</organism>
<feature type="region of interest" description="Disordered" evidence="1">
    <location>
        <begin position="191"/>
        <end position="211"/>
    </location>
</feature>
<gene>
    <name evidence="2" type="ORF">MYCIT1_LOCUS28791</name>
</gene>
<feature type="compositionally biased region" description="Basic and acidic residues" evidence="1">
    <location>
        <begin position="383"/>
        <end position="393"/>
    </location>
</feature>
<evidence type="ECO:0000256" key="1">
    <source>
        <dbReference type="SAM" id="MobiDB-lite"/>
    </source>
</evidence>
<accession>A0AAD2K504</accession>
<evidence type="ECO:0000313" key="3">
    <source>
        <dbReference type="Proteomes" id="UP001295794"/>
    </source>
</evidence>
<proteinExistence type="predicted"/>